<accession>A0ACB0JGA0</accession>
<sequence length="89" mass="10569">MFGLVVQNGMERNGMERSGTEWNGVERSGMEYRYHSIVWIYFINIHFIAYTLIWRGKKIGRLDGMGWNVFHCVPFHSIHFLQIQTMELS</sequence>
<proteinExistence type="predicted"/>
<dbReference type="Proteomes" id="UP001177021">
    <property type="component" value="Unassembled WGS sequence"/>
</dbReference>
<comment type="caution">
    <text evidence="1">The sequence shown here is derived from an EMBL/GenBank/DDBJ whole genome shotgun (WGS) entry which is preliminary data.</text>
</comment>
<name>A0ACB0JGA0_TRIPR</name>
<keyword evidence="2" id="KW-1185">Reference proteome</keyword>
<evidence type="ECO:0000313" key="1">
    <source>
        <dbReference type="EMBL" id="CAJ2643690.1"/>
    </source>
</evidence>
<organism evidence="1 2">
    <name type="scientific">Trifolium pratense</name>
    <name type="common">Red clover</name>
    <dbReference type="NCBI Taxonomy" id="57577"/>
    <lineage>
        <taxon>Eukaryota</taxon>
        <taxon>Viridiplantae</taxon>
        <taxon>Streptophyta</taxon>
        <taxon>Embryophyta</taxon>
        <taxon>Tracheophyta</taxon>
        <taxon>Spermatophyta</taxon>
        <taxon>Magnoliopsida</taxon>
        <taxon>eudicotyledons</taxon>
        <taxon>Gunneridae</taxon>
        <taxon>Pentapetalae</taxon>
        <taxon>rosids</taxon>
        <taxon>fabids</taxon>
        <taxon>Fabales</taxon>
        <taxon>Fabaceae</taxon>
        <taxon>Papilionoideae</taxon>
        <taxon>50 kb inversion clade</taxon>
        <taxon>NPAAA clade</taxon>
        <taxon>Hologalegina</taxon>
        <taxon>IRL clade</taxon>
        <taxon>Trifolieae</taxon>
        <taxon>Trifolium</taxon>
    </lineage>
</organism>
<evidence type="ECO:0000313" key="2">
    <source>
        <dbReference type="Proteomes" id="UP001177021"/>
    </source>
</evidence>
<gene>
    <name evidence="1" type="ORF">MILVUS5_LOCUS12872</name>
</gene>
<reference evidence="1" key="1">
    <citation type="submission" date="2023-10" db="EMBL/GenBank/DDBJ databases">
        <authorList>
            <person name="Rodriguez Cubillos JULIANA M."/>
            <person name="De Vega J."/>
        </authorList>
    </citation>
    <scope>NUCLEOTIDE SEQUENCE</scope>
</reference>
<protein>
    <submittedName>
        <fullName evidence="1">Uncharacterized protein</fullName>
    </submittedName>
</protein>
<dbReference type="EMBL" id="CASHSV030000034">
    <property type="protein sequence ID" value="CAJ2643690.1"/>
    <property type="molecule type" value="Genomic_DNA"/>
</dbReference>